<sequence>MPESTPSRHPARPPAIDTYHLASSTALTATPAFPAPTWNSALSSLHERWNDRLEASQDGLGGQSQLLVDSSTSSSSVWPAQSYKSPATVPAQEFTRQSHSSKIHPRLLVHRTHSENEVPRLKRSWDALVAATKLEDPVPIEPKVSLAPMWNIPFRV</sequence>
<protein>
    <submittedName>
        <fullName evidence="2">Uncharacterized protein</fullName>
    </submittedName>
</protein>
<reference evidence="2 3" key="1">
    <citation type="journal article" date="2015" name="Genome Biol. Evol.">
        <title>Phylogenomic analyses indicate that early fungi evolved digesting cell walls of algal ancestors of land plants.</title>
        <authorList>
            <person name="Chang Y."/>
            <person name="Wang S."/>
            <person name="Sekimoto S."/>
            <person name="Aerts A.L."/>
            <person name="Choi C."/>
            <person name="Clum A."/>
            <person name="LaButti K.M."/>
            <person name="Lindquist E.A."/>
            <person name="Yee Ngan C."/>
            <person name="Ohm R.A."/>
            <person name="Salamov A.A."/>
            <person name="Grigoriev I.V."/>
            <person name="Spatafora J.W."/>
            <person name="Berbee M.L."/>
        </authorList>
    </citation>
    <scope>NUCLEOTIDE SEQUENCE [LARGE SCALE GENOMIC DNA]</scope>
    <source>
        <strain evidence="2 3">JEL478</strain>
    </source>
</reference>
<dbReference type="EMBL" id="KQ965830">
    <property type="protein sequence ID" value="KXS10348.1"/>
    <property type="molecule type" value="Genomic_DNA"/>
</dbReference>
<name>A0A139A148_GONPJ</name>
<proteinExistence type="predicted"/>
<dbReference type="Proteomes" id="UP000070544">
    <property type="component" value="Unassembled WGS sequence"/>
</dbReference>
<dbReference type="AlphaFoldDB" id="A0A139A148"/>
<evidence type="ECO:0000313" key="2">
    <source>
        <dbReference type="EMBL" id="KXS10348.1"/>
    </source>
</evidence>
<feature type="region of interest" description="Disordered" evidence="1">
    <location>
        <begin position="53"/>
        <end position="101"/>
    </location>
</feature>
<evidence type="ECO:0000256" key="1">
    <source>
        <dbReference type="SAM" id="MobiDB-lite"/>
    </source>
</evidence>
<organism evidence="2 3">
    <name type="scientific">Gonapodya prolifera (strain JEL478)</name>
    <name type="common">Monoblepharis prolifera</name>
    <dbReference type="NCBI Taxonomy" id="1344416"/>
    <lineage>
        <taxon>Eukaryota</taxon>
        <taxon>Fungi</taxon>
        <taxon>Fungi incertae sedis</taxon>
        <taxon>Chytridiomycota</taxon>
        <taxon>Chytridiomycota incertae sedis</taxon>
        <taxon>Monoblepharidomycetes</taxon>
        <taxon>Monoblepharidales</taxon>
        <taxon>Gonapodyaceae</taxon>
        <taxon>Gonapodya</taxon>
    </lineage>
</organism>
<keyword evidence="3" id="KW-1185">Reference proteome</keyword>
<gene>
    <name evidence="2" type="ORF">M427DRAFT_37513</name>
</gene>
<accession>A0A139A148</accession>
<evidence type="ECO:0000313" key="3">
    <source>
        <dbReference type="Proteomes" id="UP000070544"/>
    </source>
</evidence>